<name>K0R4V4_THAOC</name>
<reference evidence="2 3" key="1">
    <citation type="journal article" date="2012" name="Genome Biol.">
        <title>Genome and low-iron response of an oceanic diatom adapted to chronic iron limitation.</title>
        <authorList>
            <person name="Lommer M."/>
            <person name="Specht M."/>
            <person name="Roy A.S."/>
            <person name="Kraemer L."/>
            <person name="Andreson R."/>
            <person name="Gutowska M.A."/>
            <person name="Wolf J."/>
            <person name="Bergner S.V."/>
            <person name="Schilhabel M.B."/>
            <person name="Klostermeier U.C."/>
            <person name="Beiko R.G."/>
            <person name="Rosenstiel P."/>
            <person name="Hippler M."/>
            <person name="Laroche J."/>
        </authorList>
    </citation>
    <scope>NUCLEOTIDE SEQUENCE [LARGE SCALE GENOMIC DNA]</scope>
    <source>
        <strain evidence="2 3">CCMP1005</strain>
    </source>
</reference>
<keyword evidence="3" id="KW-1185">Reference proteome</keyword>
<feature type="signal peptide" evidence="1">
    <location>
        <begin position="1"/>
        <end position="17"/>
    </location>
</feature>
<comment type="caution">
    <text evidence="2">The sequence shown here is derived from an EMBL/GenBank/DDBJ whole genome shotgun (WGS) entry which is preliminary data.</text>
</comment>
<dbReference type="AlphaFoldDB" id="K0R4V4"/>
<sequence>MLLLRLSLSVLFSGVVAWDAEGDCSYDNCCGVDAPGCGFCGTAYGASAPKWFDSPLATMMNNIIYNGNRRNGVLVRTPDFEAGQTWAATSLINAAMKPANPSYKSQPVEWSTGDPQCPSKTTQCSDPAAGYVNWCSGADPNLWEYLDVSLAYARRLDLNDDLPFTDDFKFWPYGQDDWYYTGGDGNGQVTVSACYPTDANSVDEPDLNNPSDPGGRGYYSFKQGYYIGDNIGRGCHPTQFYACANDKCITQRDFNCKCDYDKVAGIDFGPQLAASFSECAANPFDDSISAMWSNATWAADNASYTTKTNSQSLVSPIIPRAGTIRATQGAL</sequence>
<evidence type="ECO:0000256" key="1">
    <source>
        <dbReference type="SAM" id="SignalP"/>
    </source>
</evidence>
<evidence type="ECO:0000313" key="3">
    <source>
        <dbReference type="Proteomes" id="UP000266841"/>
    </source>
</evidence>
<organism evidence="2 3">
    <name type="scientific">Thalassiosira oceanica</name>
    <name type="common">Marine diatom</name>
    <dbReference type="NCBI Taxonomy" id="159749"/>
    <lineage>
        <taxon>Eukaryota</taxon>
        <taxon>Sar</taxon>
        <taxon>Stramenopiles</taxon>
        <taxon>Ochrophyta</taxon>
        <taxon>Bacillariophyta</taxon>
        <taxon>Coscinodiscophyceae</taxon>
        <taxon>Thalassiosirophycidae</taxon>
        <taxon>Thalassiosirales</taxon>
        <taxon>Thalassiosiraceae</taxon>
        <taxon>Thalassiosira</taxon>
    </lineage>
</organism>
<dbReference type="EMBL" id="AGNL01047507">
    <property type="protein sequence ID" value="EJK46834.1"/>
    <property type="molecule type" value="Genomic_DNA"/>
</dbReference>
<accession>K0R4V4</accession>
<dbReference type="Proteomes" id="UP000266841">
    <property type="component" value="Unassembled WGS sequence"/>
</dbReference>
<protein>
    <submittedName>
        <fullName evidence="2">Uncharacterized protein</fullName>
    </submittedName>
</protein>
<proteinExistence type="predicted"/>
<gene>
    <name evidence="2" type="ORF">THAOC_34481</name>
</gene>
<feature type="chain" id="PRO_5003836616" evidence="1">
    <location>
        <begin position="18"/>
        <end position="331"/>
    </location>
</feature>
<keyword evidence="1" id="KW-0732">Signal</keyword>
<evidence type="ECO:0000313" key="2">
    <source>
        <dbReference type="EMBL" id="EJK46834.1"/>
    </source>
</evidence>